<keyword evidence="3" id="KW-1185">Reference proteome</keyword>
<feature type="transmembrane region" description="Helical" evidence="1">
    <location>
        <begin position="20"/>
        <end position="39"/>
    </location>
</feature>
<keyword evidence="1" id="KW-0472">Membrane</keyword>
<sequence>MDLLLLSKGLDYAKKRKKWVFLLALFGVSSYGVYKVYNLPNLTRKRKRMLNLFRVLFSVAEMVSDSAETIGLVSKDLKEFLGSDSDEIPNSLKQISKIVRSDEFSDSVTRVSESLSVGILRGYARESSDQGELGGNSSFANQVIEKILSNAGTGFASVVAGSIARNLVLGFYASGASAGGSDGNRMASGLSSSGEFSSMSKWVDLIFDNKCKELMTNCIQVFVSTAVAVYLDKTLHINTYDEVFAGLTNPNHESKVQELIVSVCNGAVETFVKTSHHVLTSKAANSDPSFSTSDTAQGECSDLNGGQFGDGTEVATHMTGDHLLDKAQSSGWGGMVLSTLSVPRNQRFVFHVTGRVTFETFRSFVEFMLWKLSEGLRTGGNVVHDHVIDKGRRVVRFFGLKSFVFVTICLALFLHIASGTRAFLPA</sequence>
<dbReference type="PANTHER" id="PTHR21477:SF12">
    <property type="entry name" value="PROTEIN PHLOEM PROTEIN 2-LIKE A10"/>
    <property type="match status" value="1"/>
</dbReference>
<dbReference type="InterPro" id="IPR019141">
    <property type="entry name" value="DUF2045"/>
</dbReference>
<organism evidence="2 3">
    <name type="scientific">Saponaria officinalis</name>
    <name type="common">Common soapwort</name>
    <name type="synonym">Lychnis saponaria</name>
    <dbReference type="NCBI Taxonomy" id="3572"/>
    <lineage>
        <taxon>Eukaryota</taxon>
        <taxon>Viridiplantae</taxon>
        <taxon>Streptophyta</taxon>
        <taxon>Embryophyta</taxon>
        <taxon>Tracheophyta</taxon>
        <taxon>Spermatophyta</taxon>
        <taxon>Magnoliopsida</taxon>
        <taxon>eudicotyledons</taxon>
        <taxon>Gunneridae</taxon>
        <taxon>Pentapetalae</taxon>
        <taxon>Caryophyllales</taxon>
        <taxon>Caryophyllaceae</taxon>
        <taxon>Caryophylleae</taxon>
        <taxon>Saponaria</taxon>
    </lineage>
</organism>
<proteinExistence type="predicted"/>
<dbReference type="Proteomes" id="UP001443914">
    <property type="component" value="Unassembled WGS sequence"/>
</dbReference>
<comment type="caution">
    <text evidence="2">The sequence shown here is derived from an EMBL/GenBank/DDBJ whole genome shotgun (WGS) entry which is preliminary data.</text>
</comment>
<dbReference type="EMBL" id="JBDFQZ010000001">
    <property type="protein sequence ID" value="KAK9756496.1"/>
    <property type="molecule type" value="Genomic_DNA"/>
</dbReference>
<keyword evidence="1" id="KW-0812">Transmembrane</keyword>
<evidence type="ECO:0000256" key="1">
    <source>
        <dbReference type="SAM" id="Phobius"/>
    </source>
</evidence>
<accession>A0AAW1N6U6</accession>
<evidence type="ECO:0000313" key="2">
    <source>
        <dbReference type="EMBL" id="KAK9756496.1"/>
    </source>
</evidence>
<dbReference type="AlphaFoldDB" id="A0AAW1N6U6"/>
<dbReference type="PANTHER" id="PTHR21477">
    <property type="entry name" value="ZGC:172139"/>
    <property type="match status" value="1"/>
</dbReference>
<keyword evidence="1" id="KW-1133">Transmembrane helix</keyword>
<evidence type="ECO:0008006" key="4">
    <source>
        <dbReference type="Google" id="ProtNLM"/>
    </source>
</evidence>
<protein>
    <recommendedName>
        <fullName evidence="4">Protein PHLOEM PROTEIN 2-LIKE A10</fullName>
    </recommendedName>
</protein>
<name>A0AAW1N6U6_SAPOF</name>
<gene>
    <name evidence="2" type="ORF">RND81_01G102000</name>
</gene>
<reference evidence="2" key="1">
    <citation type="submission" date="2024-03" db="EMBL/GenBank/DDBJ databases">
        <title>WGS assembly of Saponaria officinalis var. Norfolk2.</title>
        <authorList>
            <person name="Jenkins J."/>
            <person name="Shu S."/>
            <person name="Grimwood J."/>
            <person name="Barry K."/>
            <person name="Goodstein D."/>
            <person name="Schmutz J."/>
            <person name="Leebens-Mack J."/>
            <person name="Osbourn A."/>
        </authorList>
    </citation>
    <scope>NUCLEOTIDE SEQUENCE [LARGE SCALE GENOMIC DNA]</scope>
    <source>
        <strain evidence="2">JIC</strain>
    </source>
</reference>
<feature type="transmembrane region" description="Helical" evidence="1">
    <location>
        <begin position="398"/>
        <end position="417"/>
    </location>
</feature>
<evidence type="ECO:0000313" key="3">
    <source>
        <dbReference type="Proteomes" id="UP001443914"/>
    </source>
</evidence>